<sequence length="567" mass="62990">MPPRKPSRGFSFFGGRSDSTKKVVNSRGGSKLPPPPSLNVHTDRDVYKPGDPVLVTIEIRNNSPRSGVGMNNAAATTSSNSCSGNSCEAAESSSLLIERLAFEMKGIEKLDSQWFATQKPSPDSKQRRGEYVFMDCSATSLLSNQIINTGATKTYLVRTVLPSIIPPSYRGATIRYLYYIRCTLSGQSLILDNGHSHEESSNDFAELEARVPLQIWVTQATNGLPIEEGRSDGIVPASTVVLDIYWKEMDGDSDWATPNETYDGVEEGYESSRDEISSVSSYNPSKENLHSAFGSSLSLQSVGRFSNYDASYAKERTSIHSYMPLPQLSVAEVLYDSGGDILSPQKSSAMGSPSQQLKHSKSLPTDDDLRVPSVPGSVEPLASENFIRGRSYNIRLDDQVLLRFSPKSSDSSYYFSDMIGGTLTFFHEQGSRRCLELSITLEMSETINRRFVHPSRRHSPTITKVQSDHHEVVADLLQTSFLFSIPMDGPMSFSTPRIAVQWALRFEFFTTPKNVDWTRFEHPLLIEGRDKCEWVLPITVHAPPLGTPTIQTRSEKPGTLEPLWIRT</sequence>
<evidence type="ECO:0000313" key="2">
    <source>
        <dbReference type="Proteomes" id="UP000828048"/>
    </source>
</evidence>
<evidence type="ECO:0000313" key="1">
    <source>
        <dbReference type="EMBL" id="KAH7860044.1"/>
    </source>
</evidence>
<dbReference type="EMBL" id="CM037154">
    <property type="protein sequence ID" value="KAH7860044.1"/>
    <property type="molecule type" value="Genomic_DNA"/>
</dbReference>
<name>A0ACB7Z303_9ERIC</name>
<accession>A0ACB7Z303</accession>
<proteinExistence type="predicted"/>
<keyword evidence="2" id="KW-1185">Reference proteome</keyword>
<gene>
    <name evidence="1" type="ORF">Vadar_008500</name>
</gene>
<reference evidence="1 2" key="1">
    <citation type="journal article" date="2021" name="Hortic Res">
        <title>High-quality reference genome and annotation aids understanding of berry development for evergreen blueberry (Vaccinium darrowii).</title>
        <authorList>
            <person name="Yu J."/>
            <person name="Hulse-Kemp A.M."/>
            <person name="Babiker E."/>
            <person name="Staton M."/>
        </authorList>
    </citation>
    <scope>NUCLEOTIDE SEQUENCE [LARGE SCALE GENOMIC DNA]</scope>
    <source>
        <strain evidence="2">cv. NJ 8807/NJ 8810</strain>
        <tissue evidence="1">Young leaf</tissue>
    </source>
</reference>
<protein>
    <submittedName>
        <fullName evidence="1">Uncharacterized protein</fullName>
    </submittedName>
</protein>
<organism evidence="1 2">
    <name type="scientific">Vaccinium darrowii</name>
    <dbReference type="NCBI Taxonomy" id="229202"/>
    <lineage>
        <taxon>Eukaryota</taxon>
        <taxon>Viridiplantae</taxon>
        <taxon>Streptophyta</taxon>
        <taxon>Embryophyta</taxon>
        <taxon>Tracheophyta</taxon>
        <taxon>Spermatophyta</taxon>
        <taxon>Magnoliopsida</taxon>
        <taxon>eudicotyledons</taxon>
        <taxon>Gunneridae</taxon>
        <taxon>Pentapetalae</taxon>
        <taxon>asterids</taxon>
        <taxon>Ericales</taxon>
        <taxon>Ericaceae</taxon>
        <taxon>Vaccinioideae</taxon>
        <taxon>Vaccinieae</taxon>
        <taxon>Vaccinium</taxon>
    </lineage>
</organism>
<comment type="caution">
    <text evidence="1">The sequence shown here is derived from an EMBL/GenBank/DDBJ whole genome shotgun (WGS) entry which is preliminary data.</text>
</comment>
<dbReference type="Proteomes" id="UP000828048">
    <property type="component" value="Chromosome 4"/>
</dbReference>